<protein>
    <recommendedName>
        <fullName evidence="3">Nucleoid-associated protein, YbaB/EbfC family</fullName>
    </recommendedName>
</protein>
<dbReference type="Proteomes" id="UP000178964">
    <property type="component" value="Unassembled WGS sequence"/>
</dbReference>
<dbReference type="STRING" id="1802627.A3A70_01200"/>
<evidence type="ECO:0008006" key="3">
    <source>
        <dbReference type="Google" id="ProtNLM"/>
    </source>
</evidence>
<reference evidence="1 2" key="1">
    <citation type="journal article" date="2016" name="Nat. Commun.">
        <title>Thousands of microbial genomes shed light on interconnected biogeochemical processes in an aquifer system.</title>
        <authorList>
            <person name="Anantharaman K."/>
            <person name="Brown C.T."/>
            <person name="Hug L.A."/>
            <person name="Sharon I."/>
            <person name="Castelle C.J."/>
            <person name="Probst A.J."/>
            <person name="Thomas B.C."/>
            <person name="Singh A."/>
            <person name="Wilkins M.J."/>
            <person name="Karaoz U."/>
            <person name="Brodie E.L."/>
            <person name="Williams K.H."/>
            <person name="Hubbard S.S."/>
            <person name="Banfield J.F."/>
        </authorList>
    </citation>
    <scope>NUCLEOTIDE SEQUENCE [LARGE SCALE GENOMIC DNA]</scope>
</reference>
<dbReference type="EMBL" id="MEVK01000008">
    <property type="protein sequence ID" value="OGC59774.1"/>
    <property type="molecule type" value="Genomic_DNA"/>
</dbReference>
<dbReference type="AlphaFoldDB" id="A0A1F4VRF2"/>
<gene>
    <name evidence="1" type="ORF">A3A70_01200</name>
</gene>
<sequence>MLGNLNQLRKAREMQKIMEQEVTDVTEDGVRIKLRGDFKVILVEIDGDRDEKLEKALDKALKQVLLQSTKKLQGMVGDIKF</sequence>
<comment type="caution">
    <text evidence="1">The sequence shown here is derived from an EMBL/GenBank/DDBJ whole genome shotgun (WGS) entry which is preliminary data.</text>
</comment>
<accession>A0A1F4VRF2</accession>
<proteinExistence type="predicted"/>
<name>A0A1F4VRF2_UNCKA</name>
<organism evidence="1 2">
    <name type="scientific">candidate division WWE3 bacterium RIFCSPLOWO2_01_FULL_42_11</name>
    <dbReference type="NCBI Taxonomy" id="1802627"/>
    <lineage>
        <taxon>Bacteria</taxon>
        <taxon>Katanobacteria</taxon>
    </lineage>
</organism>
<evidence type="ECO:0000313" key="1">
    <source>
        <dbReference type="EMBL" id="OGC59774.1"/>
    </source>
</evidence>
<evidence type="ECO:0000313" key="2">
    <source>
        <dbReference type="Proteomes" id="UP000178964"/>
    </source>
</evidence>